<keyword evidence="2 3" id="KW-0808">Transferase</keyword>
<dbReference type="Pfam" id="PF01075">
    <property type="entry name" value="Glyco_transf_9"/>
    <property type="match status" value="1"/>
</dbReference>
<organism evidence="3 4">
    <name type="scientific">Hirschia baltica (strain ATCC 49814 / DSM 5838 / IFAM 1418)</name>
    <dbReference type="NCBI Taxonomy" id="582402"/>
    <lineage>
        <taxon>Bacteria</taxon>
        <taxon>Pseudomonadati</taxon>
        <taxon>Pseudomonadota</taxon>
        <taxon>Alphaproteobacteria</taxon>
        <taxon>Hyphomonadales</taxon>
        <taxon>Hyphomonadaceae</taxon>
        <taxon>Hirschia</taxon>
    </lineage>
</organism>
<keyword evidence="4" id="KW-1185">Reference proteome</keyword>
<dbReference type="GO" id="GO:0008713">
    <property type="term" value="F:ADP-heptose-lipopolysaccharide heptosyltransferase activity"/>
    <property type="evidence" value="ECO:0007669"/>
    <property type="project" value="TreeGrafter"/>
</dbReference>
<evidence type="ECO:0000256" key="1">
    <source>
        <dbReference type="ARBA" id="ARBA00022676"/>
    </source>
</evidence>
<keyword evidence="1" id="KW-0328">Glycosyltransferase</keyword>
<dbReference type="GO" id="GO:0005829">
    <property type="term" value="C:cytosol"/>
    <property type="evidence" value="ECO:0007669"/>
    <property type="project" value="TreeGrafter"/>
</dbReference>
<gene>
    <name evidence="3" type="ordered locus">Hbal_0062</name>
</gene>
<proteinExistence type="predicted"/>
<dbReference type="SUPFAM" id="SSF53756">
    <property type="entry name" value="UDP-Glycosyltransferase/glycogen phosphorylase"/>
    <property type="match status" value="1"/>
</dbReference>
<dbReference type="CAZy" id="GT9">
    <property type="family name" value="Glycosyltransferase Family 9"/>
</dbReference>
<dbReference type="InterPro" id="IPR002201">
    <property type="entry name" value="Glyco_trans_9"/>
</dbReference>
<name>C6XKG6_HIRBI</name>
<dbReference type="GO" id="GO:0009244">
    <property type="term" value="P:lipopolysaccharide core region biosynthetic process"/>
    <property type="evidence" value="ECO:0007669"/>
    <property type="project" value="TreeGrafter"/>
</dbReference>
<sequence length="354" mass="39387">MTTDTEMEFVPPANPGDKLRRVLIIQFGPMRCFLEGMAASAYIRRTHRSAHITLLTEPRFHEFGKACPYFNDVEVLTENTKAFVLKKLKSAKYEMLYDFQNDKESLSIGKSLGIKLQSSIANGVSHTYRAFAPIEHYTRRVADQLFCAGIAATDGGHIKRWTEAERPRSDFSWIRAAFRNSPRLEPAFFNLYEKYALIIPGGPLDGTEASWSPQKFGQLANKIAEAGLIPVIVGNPTQGQAAQKINTICEKAVNLISRADFFQIISIAQRAQFFVGGETGPTYLAASTNIPGIVLFRQGWSQEDEASLKTIWNPRTRLGELAPKGGNIIANTAENIDTIETENVWQSILGLNVL</sequence>
<accession>C6XKG6</accession>
<dbReference type="Gene3D" id="3.40.50.2000">
    <property type="entry name" value="Glycogen Phosphorylase B"/>
    <property type="match status" value="2"/>
</dbReference>
<dbReference type="KEGG" id="hba:Hbal_0062"/>
<dbReference type="RefSeq" id="WP_012777922.1">
    <property type="nucleotide sequence ID" value="NC_012982.1"/>
</dbReference>
<dbReference type="HOGENOM" id="CLU_038371_0_2_5"/>
<dbReference type="EMBL" id="CP001678">
    <property type="protein sequence ID" value="ACT57764.1"/>
    <property type="molecule type" value="Genomic_DNA"/>
</dbReference>
<evidence type="ECO:0000256" key="2">
    <source>
        <dbReference type="ARBA" id="ARBA00022679"/>
    </source>
</evidence>
<reference evidence="4" key="1">
    <citation type="journal article" date="2011" name="J. Bacteriol.">
        <title>Genome sequences of eight morphologically diverse alphaproteobacteria.</title>
        <authorList>
            <consortium name="US DOE Joint Genome Institute"/>
            <person name="Brown P.J."/>
            <person name="Kysela D.T."/>
            <person name="Buechlein A."/>
            <person name="Hemmerich C."/>
            <person name="Brun Y.V."/>
        </authorList>
    </citation>
    <scope>NUCLEOTIDE SEQUENCE [LARGE SCALE GENOMIC DNA]</scope>
    <source>
        <strain evidence="4">ATCC 49814 / DSM 5838 / IFAM 1418</strain>
    </source>
</reference>
<evidence type="ECO:0000313" key="3">
    <source>
        <dbReference type="EMBL" id="ACT57764.1"/>
    </source>
</evidence>
<protein>
    <submittedName>
        <fullName evidence="3">Glycosyl transferase family 9</fullName>
    </submittedName>
</protein>
<dbReference type="AlphaFoldDB" id="C6XKG6"/>
<dbReference type="InterPro" id="IPR051199">
    <property type="entry name" value="LPS_LOS_Heptosyltrfase"/>
</dbReference>
<dbReference type="eggNOG" id="COG0859">
    <property type="taxonomic scope" value="Bacteria"/>
</dbReference>
<dbReference type="PANTHER" id="PTHR30160:SF1">
    <property type="entry name" value="LIPOPOLYSACCHARIDE 1,2-N-ACETYLGLUCOSAMINETRANSFERASE-RELATED"/>
    <property type="match status" value="1"/>
</dbReference>
<dbReference type="STRING" id="582402.Hbal_0062"/>
<dbReference type="Proteomes" id="UP000002745">
    <property type="component" value="Chromosome"/>
</dbReference>
<evidence type="ECO:0000313" key="4">
    <source>
        <dbReference type="Proteomes" id="UP000002745"/>
    </source>
</evidence>
<dbReference type="PANTHER" id="PTHR30160">
    <property type="entry name" value="TETRAACYLDISACCHARIDE 4'-KINASE-RELATED"/>
    <property type="match status" value="1"/>
</dbReference>